<gene>
    <name evidence="2" type="ORF">GCM10007390_07870</name>
</gene>
<dbReference type="AlphaFoldDB" id="A0A8J3D1U5"/>
<evidence type="ECO:0008006" key="4">
    <source>
        <dbReference type="Google" id="ProtNLM"/>
    </source>
</evidence>
<reference evidence="2 3" key="1">
    <citation type="journal article" date="2014" name="Int. J. Syst. Evol. Microbiol.">
        <title>Complete genome sequence of Corynebacterium casei LMG S-19264T (=DSM 44701T), isolated from a smear-ripened cheese.</title>
        <authorList>
            <consortium name="US DOE Joint Genome Institute (JGI-PGF)"/>
            <person name="Walter F."/>
            <person name="Albersmeier A."/>
            <person name="Kalinowski J."/>
            <person name="Ruckert C."/>
        </authorList>
    </citation>
    <scope>NUCLEOTIDE SEQUENCE [LARGE SCALE GENOMIC DNA]</scope>
    <source>
        <strain evidence="2 3">KCTC 12866</strain>
    </source>
</reference>
<protein>
    <recommendedName>
        <fullName evidence="4">SxtJ</fullName>
    </recommendedName>
</protein>
<dbReference type="EMBL" id="BMXF01000001">
    <property type="protein sequence ID" value="GHB56892.1"/>
    <property type="molecule type" value="Genomic_DNA"/>
</dbReference>
<dbReference type="Pfam" id="PF19588">
    <property type="entry name" value="SxtJ"/>
    <property type="match status" value="1"/>
</dbReference>
<proteinExistence type="predicted"/>
<evidence type="ECO:0000313" key="2">
    <source>
        <dbReference type="EMBL" id="GHB56892.1"/>
    </source>
</evidence>
<keyword evidence="1" id="KW-1133">Transmembrane helix</keyword>
<name>A0A8J3D1U5_9BACT</name>
<keyword evidence="1" id="KW-0472">Membrane</keyword>
<evidence type="ECO:0000256" key="1">
    <source>
        <dbReference type="SAM" id="Phobius"/>
    </source>
</evidence>
<comment type="caution">
    <text evidence="2">The sequence shown here is derived from an EMBL/GenBank/DDBJ whole genome shotgun (WGS) entry which is preliminary data.</text>
</comment>
<dbReference type="RefSeq" id="WP_229580282.1">
    <property type="nucleotide sequence ID" value="NZ_BMXF01000001.1"/>
</dbReference>
<accession>A0A8J3D1U5</accession>
<feature type="transmembrane region" description="Helical" evidence="1">
    <location>
        <begin position="69"/>
        <end position="90"/>
    </location>
</feature>
<sequence length="126" mass="14254">MNNNITEADRAKAQLVIVTGLVVIYFIFKSRYPWMLYAAAVIGVLSIAIPIVGEWIVKGWFKIAEILGAINGRILLSIVFFVILFPIALLSRMGRKNPLSLRSENKDSAFSERNHLYTAKDLDQVW</sequence>
<keyword evidence="1" id="KW-0812">Transmembrane</keyword>
<organism evidence="2 3">
    <name type="scientific">Persicitalea jodogahamensis</name>
    <dbReference type="NCBI Taxonomy" id="402147"/>
    <lineage>
        <taxon>Bacteria</taxon>
        <taxon>Pseudomonadati</taxon>
        <taxon>Bacteroidota</taxon>
        <taxon>Cytophagia</taxon>
        <taxon>Cytophagales</taxon>
        <taxon>Spirosomataceae</taxon>
        <taxon>Persicitalea</taxon>
    </lineage>
</organism>
<dbReference type="Proteomes" id="UP000598271">
    <property type="component" value="Unassembled WGS sequence"/>
</dbReference>
<dbReference type="InterPro" id="IPR045781">
    <property type="entry name" value="SxtJ"/>
</dbReference>
<evidence type="ECO:0000313" key="3">
    <source>
        <dbReference type="Proteomes" id="UP000598271"/>
    </source>
</evidence>
<feature type="transmembrane region" description="Helical" evidence="1">
    <location>
        <begin position="12"/>
        <end position="28"/>
    </location>
</feature>
<feature type="transmembrane region" description="Helical" evidence="1">
    <location>
        <begin position="35"/>
        <end position="57"/>
    </location>
</feature>
<keyword evidence="3" id="KW-1185">Reference proteome</keyword>